<dbReference type="InterPro" id="IPR003795">
    <property type="entry name" value="DUF192"/>
</dbReference>
<accession>A0A6L6IXT6</accession>
<feature type="chain" id="PRO_5026931434" evidence="1">
    <location>
        <begin position="21"/>
        <end position="164"/>
    </location>
</feature>
<dbReference type="PANTHER" id="PTHR37953:SF1">
    <property type="entry name" value="UPF0127 PROTEIN MJ1496"/>
    <property type="match status" value="1"/>
</dbReference>
<dbReference type="InterPro" id="IPR038695">
    <property type="entry name" value="Saro_0823-like_sf"/>
</dbReference>
<keyword evidence="1" id="KW-0732">Signal</keyword>
<organism evidence="2 3">
    <name type="scientific">Paracoccus shanxieyensis</name>
    <dbReference type="NCBI Taxonomy" id="2675752"/>
    <lineage>
        <taxon>Bacteria</taxon>
        <taxon>Pseudomonadati</taxon>
        <taxon>Pseudomonadota</taxon>
        <taxon>Alphaproteobacteria</taxon>
        <taxon>Rhodobacterales</taxon>
        <taxon>Paracoccaceae</taxon>
        <taxon>Paracoccus</taxon>
    </lineage>
</organism>
<dbReference type="PANTHER" id="PTHR37953">
    <property type="entry name" value="UPF0127 PROTEIN MJ1496"/>
    <property type="match status" value="1"/>
</dbReference>
<comment type="caution">
    <text evidence="2">The sequence shown here is derived from an EMBL/GenBank/DDBJ whole genome shotgun (WGS) entry which is preliminary data.</text>
</comment>
<feature type="signal peptide" evidence="1">
    <location>
        <begin position="1"/>
        <end position="20"/>
    </location>
</feature>
<protein>
    <submittedName>
        <fullName evidence="2">DUF192 domain-containing protein</fullName>
    </submittedName>
</protein>
<keyword evidence="3" id="KW-1185">Reference proteome</keyword>
<evidence type="ECO:0000313" key="3">
    <source>
        <dbReference type="Proteomes" id="UP000478740"/>
    </source>
</evidence>
<dbReference type="Pfam" id="PF02643">
    <property type="entry name" value="DUF192"/>
    <property type="match status" value="1"/>
</dbReference>
<dbReference type="Gene3D" id="2.60.120.1140">
    <property type="entry name" value="Protein of unknown function DUF192"/>
    <property type="match status" value="1"/>
</dbReference>
<reference evidence="2 3" key="1">
    <citation type="submission" date="2019-11" db="EMBL/GenBank/DDBJ databases">
        <authorList>
            <person name="Dong K."/>
        </authorList>
    </citation>
    <scope>NUCLEOTIDE SEQUENCE [LARGE SCALE GENOMIC DNA]</scope>
    <source>
        <strain evidence="2 3">DK608</strain>
    </source>
</reference>
<dbReference type="Proteomes" id="UP000478740">
    <property type="component" value="Unassembled WGS sequence"/>
</dbReference>
<gene>
    <name evidence="2" type="ORF">GL284_12225</name>
</gene>
<evidence type="ECO:0000313" key="2">
    <source>
        <dbReference type="EMBL" id="MTH65033.1"/>
    </source>
</evidence>
<sequence length="164" mass="17885">MKWQAAAVILGILTSTVSLARAAECAADKALFKGNGRSVAVSVEIADDQEERARGLMFRRDLQPDTGMLFIYETPQRVAFWMRNTPIPLDMIFIDARGRVRHVHPMARPLDETSIPGATPGDPSPERLMVLEVPGGDAARLGITPGMVLAHPRLPQSMAERPCG</sequence>
<name>A0A6L6IXT6_9RHOB</name>
<dbReference type="EMBL" id="WMII01000010">
    <property type="protein sequence ID" value="MTH65033.1"/>
    <property type="molecule type" value="Genomic_DNA"/>
</dbReference>
<dbReference type="AlphaFoldDB" id="A0A6L6IXT6"/>
<proteinExistence type="predicted"/>
<evidence type="ECO:0000256" key="1">
    <source>
        <dbReference type="SAM" id="SignalP"/>
    </source>
</evidence>